<dbReference type="Pfam" id="PF07714">
    <property type="entry name" value="PK_Tyr_Ser-Thr"/>
    <property type="match status" value="1"/>
</dbReference>
<dbReference type="PANTHER" id="PTHR47988">
    <property type="entry name" value="SOMATIC EMBRYOGENESIS RECEPTOR KINASE 1"/>
    <property type="match status" value="1"/>
</dbReference>
<keyword evidence="8" id="KW-0732">Signal</keyword>
<reference evidence="22" key="1">
    <citation type="submission" date="2018-01" db="EMBL/GenBank/DDBJ databases">
        <authorList>
            <person name="Mao J.F."/>
        </authorList>
    </citation>
    <scope>NUCLEOTIDE SEQUENCE</scope>
    <source>
        <strain evidence="22">Huo1</strain>
        <tissue evidence="22">Leaf</tissue>
    </source>
</reference>
<dbReference type="GO" id="GO:0051707">
    <property type="term" value="P:response to other organism"/>
    <property type="evidence" value="ECO:0007669"/>
    <property type="project" value="UniProtKB-ARBA"/>
</dbReference>
<evidence type="ECO:0000256" key="5">
    <source>
        <dbReference type="ARBA" id="ARBA00022614"/>
    </source>
</evidence>
<dbReference type="FunFam" id="3.30.200.20:FF:000015">
    <property type="entry name" value="Somatic embryogenesis receptor kinase 1"/>
    <property type="match status" value="1"/>
</dbReference>
<keyword evidence="7 20" id="KW-0812">Transmembrane</keyword>
<dbReference type="InterPro" id="IPR000719">
    <property type="entry name" value="Prot_kinase_dom"/>
</dbReference>
<dbReference type="PROSITE" id="PS00107">
    <property type="entry name" value="PROTEIN_KINASE_ATP"/>
    <property type="match status" value="1"/>
</dbReference>
<feature type="transmembrane region" description="Helical" evidence="20">
    <location>
        <begin position="282"/>
        <end position="305"/>
    </location>
</feature>
<sequence>MQKVWIQSNQPTMKRYPLYTPTLPSFIHIEGEGGATFEIHDGFSERDVVKCAAALIMSLSLILLLFFLTSALSFEPRNPEVEALTAIREGLNDPHGALTNWDEDSVDPCSWSMITCNSDNLVTALGAPSQGLSGSLSWMIANLTNLKQVLLQNNNISGRIPKELGYLPNLQTLDLSNNKLLGHIPQSFGFLNHLQYLRLNNNSLSGSVPLSLASLPQLTFLDLSFNNLSGPVPTFPTKSFNIQGNPQICGSHSSEKCSGSNLASPLAFSRTQSSGRTNSKRLGIALGVSLGFVCVLIAVFGFLIWRRSKNTKQSILNLTDVQEDDLDLTRLGNLRNFTFKELQHATDNFSLKNILGVGGFGNVYRGKLGDGAVVAVKRLKDLTGTTGESQFRTELEMISLAVHRNLLRIIGYCATPNERLLVYPYMSNGSVASRLRGKPALDWTTRKKIAVGAARGLLYLHEQCDPKIIHRDVKAANVLLDEHYEAVVGDFGLAKLLDHGESHVTTAVRGTVGHIAPEYLSTGQSSEKTDVFGFGILLLELITGMSALEFGKSANQKGAMLEWVKRIQQEKKVEQMVDRELGMSYDEIEVGEMLQVALLCTQYLPAHRPRMSEVVRMLEGDGLAEKWAASHSFIHTTRSFSGKSKSHSHEELDHDQSSLFGMTNTMDDDYDAHCMELSGPR</sequence>
<keyword evidence="10 19" id="KW-0547">Nucleotide-binding</keyword>
<keyword evidence="14 20" id="KW-0472">Membrane</keyword>
<dbReference type="Gene3D" id="1.10.510.10">
    <property type="entry name" value="Transferase(Phosphotransferase) domain 1"/>
    <property type="match status" value="1"/>
</dbReference>
<name>A0A8X8XHQ7_SALSN</name>
<dbReference type="PROSITE" id="PS51450">
    <property type="entry name" value="LRR"/>
    <property type="match status" value="1"/>
</dbReference>
<dbReference type="GO" id="GO:0048638">
    <property type="term" value="P:regulation of developmental growth"/>
    <property type="evidence" value="ECO:0007669"/>
    <property type="project" value="UniProtKB-ARBA"/>
</dbReference>
<dbReference type="EC" id="2.7.11.1" evidence="3"/>
<keyword evidence="16" id="KW-0325">Glycoprotein</keyword>
<dbReference type="InterPro" id="IPR001245">
    <property type="entry name" value="Ser-Thr/Tyr_kinase_cat_dom"/>
</dbReference>
<keyword evidence="6" id="KW-0808">Transferase</keyword>
<evidence type="ECO:0000256" key="4">
    <source>
        <dbReference type="ARBA" id="ARBA00022527"/>
    </source>
</evidence>
<feature type="binding site" evidence="19">
    <location>
        <position position="377"/>
    </location>
    <ligand>
        <name>ATP</name>
        <dbReference type="ChEBI" id="CHEBI:30616"/>
    </ligand>
</feature>
<dbReference type="InterPro" id="IPR032675">
    <property type="entry name" value="LRR_dom_sf"/>
</dbReference>
<evidence type="ECO:0000256" key="18">
    <source>
        <dbReference type="ARBA" id="ARBA00048679"/>
    </source>
</evidence>
<dbReference type="SUPFAM" id="SSF56112">
    <property type="entry name" value="Protein kinase-like (PK-like)"/>
    <property type="match status" value="1"/>
</dbReference>
<dbReference type="FunFam" id="1.10.510.10:FF:000016">
    <property type="entry name" value="Somatic embryogenesis receptor-like kinase 1"/>
    <property type="match status" value="1"/>
</dbReference>
<evidence type="ECO:0000259" key="21">
    <source>
        <dbReference type="PROSITE" id="PS50011"/>
    </source>
</evidence>
<keyword evidence="12 19" id="KW-0067">ATP-binding</keyword>
<dbReference type="PROSITE" id="PS50011">
    <property type="entry name" value="PROTEIN_KINASE_DOM"/>
    <property type="match status" value="1"/>
</dbReference>
<dbReference type="GO" id="GO:0016020">
    <property type="term" value="C:membrane"/>
    <property type="evidence" value="ECO:0007669"/>
    <property type="project" value="UniProtKB-SubCell"/>
</dbReference>
<evidence type="ECO:0000256" key="13">
    <source>
        <dbReference type="ARBA" id="ARBA00022989"/>
    </source>
</evidence>
<evidence type="ECO:0000256" key="8">
    <source>
        <dbReference type="ARBA" id="ARBA00022729"/>
    </source>
</evidence>
<evidence type="ECO:0000256" key="2">
    <source>
        <dbReference type="ARBA" id="ARBA00008684"/>
    </source>
</evidence>
<evidence type="ECO:0000256" key="14">
    <source>
        <dbReference type="ARBA" id="ARBA00023136"/>
    </source>
</evidence>
<dbReference type="Pfam" id="PF00560">
    <property type="entry name" value="LRR_1"/>
    <property type="match status" value="1"/>
</dbReference>
<dbReference type="GO" id="GO:0005524">
    <property type="term" value="F:ATP binding"/>
    <property type="evidence" value="ECO:0007669"/>
    <property type="project" value="UniProtKB-UniRule"/>
</dbReference>
<organism evidence="22">
    <name type="scientific">Salvia splendens</name>
    <name type="common">Scarlet sage</name>
    <dbReference type="NCBI Taxonomy" id="180675"/>
    <lineage>
        <taxon>Eukaryota</taxon>
        <taxon>Viridiplantae</taxon>
        <taxon>Streptophyta</taxon>
        <taxon>Embryophyta</taxon>
        <taxon>Tracheophyta</taxon>
        <taxon>Spermatophyta</taxon>
        <taxon>Magnoliopsida</taxon>
        <taxon>eudicotyledons</taxon>
        <taxon>Gunneridae</taxon>
        <taxon>Pentapetalae</taxon>
        <taxon>asterids</taxon>
        <taxon>lamiids</taxon>
        <taxon>Lamiales</taxon>
        <taxon>Lamiaceae</taxon>
        <taxon>Nepetoideae</taxon>
        <taxon>Mentheae</taxon>
        <taxon>Salviinae</taxon>
        <taxon>Salvia</taxon>
        <taxon>Salvia subgen. Calosphace</taxon>
        <taxon>core Calosphace</taxon>
    </lineage>
</organism>
<dbReference type="Gene3D" id="3.30.200.20">
    <property type="entry name" value="Phosphorylase Kinase, domain 1"/>
    <property type="match status" value="1"/>
</dbReference>
<dbReference type="Proteomes" id="UP000298416">
    <property type="component" value="Unassembled WGS sequence"/>
</dbReference>
<dbReference type="Pfam" id="PF13855">
    <property type="entry name" value="LRR_8"/>
    <property type="match status" value="1"/>
</dbReference>
<dbReference type="EMBL" id="PNBA02000009">
    <property type="protein sequence ID" value="KAG6413104.1"/>
    <property type="molecule type" value="Genomic_DNA"/>
</dbReference>
<evidence type="ECO:0000256" key="17">
    <source>
        <dbReference type="ARBA" id="ARBA00047899"/>
    </source>
</evidence>
<protein>
    <recommendedName>
        <fullName evidence="3">non-specific serine/threonine protein kinase</fullName>
        <ecNumber evidence="3">2.7.11.1</ecNumber>
    </recommendedName>
</protein>
<evidence type="ECO:0000256" key="3">
    <source>
        <dbReference type="ARBA" id="ARBA00012513"/>
    </source>
</evidence>
<comment type="subcellular location">
    <subcellularLocation>
        <location evidence="1">Membrane</location>
        <topology evidence="1">Single-pass type I membrane protein</topology>
    </subcellularLocation>
</comment>
<evidence type="ECO:0000256" key="19">
    <source>
        <dbReference type="PROSITE-ProRule" id="PRU10141"/>
    </source>
</evidence>
<accession>A0A8X8XHQ7</accession>
<dbReference type="InterPro" id="IPR013210">
    <property type="entry name" value="LRR_N_plant-typ"/>
</dbReference>
<gene>
    <name evidence="22" type="ORF">SASPL_125805</name>
</gene>
<evidence type="ECO:0000256" key="6">
    <source>
        <dbReference type="ARBA" id="ARBA00022679"/>
    </source>
</evidence>
<evidence type="ECO:0000256" key="9">
    <source>
        <dbReference type="ARBA" id="ARBA00022737"/>
    </source>
</evidence>
<dbReference type="GO" id="GO:0006952">
    <property type="term" value="P:defense response"/>
    <property type="evidence" value="ECO:0007669"/>
    <property type="project" value="UniProtKB-ARBA"/>
</dbReference>
<keyword evidence="23" id="KW-1185">Reference proteome</keyword>
<dbReference type="InterPro" id="IPR017441">
    <property type="entry name" value="Protein_kinase_ATP_BS"/>
</dbReference>
<keyword evidence="13 20" id="KW-1133">Transmembrane helix</keyword>
<keyword evidence="11" id="KW-0418">Kinase</keyword>
<feature type="domain" description="Protein kinase" evidence="21">
    <location>
        <begin position="349"/>
        <end position="634"/>
    </location>
</feature>
<comment type="caution">
    <text evidence="22">The sequence shown here is derived from an EMBL/GenBank/DDBJ whole genome shotgun (WGS) entry which is preliminary data.</text>
</comment>
<evidence type="ECO:0000256" key="12">
    <source>
        <dbReference type="ARBA" id="ARBA00022840"/>
    </source>
</evidence>
<dbReference type="GO" id="GO:0004674">
    <property type="term" value="F:protein serine/threonine kinase activity"/>
    <property type="evidence" value="ECO:0007669"/>
    <property type="project" value="UniProtKB-KW"/>
</dbReference>
<comment type="catalytic activity">
    <reaction evidence="18">
        <text>L-seryl-[protein] + ATP = O-phospho-L-seryl-[protein] + ADP + H(+)</text>
        <dbReference type="Rhea" id="RHEA:17989"/>
        <dbReference type="Rhea" id="RHEA-COMP:9863"/>
        <dbReference type="Rhea" id="RHEA-COMP:11604"/>
        <dbReference type="ChEBI" id="CHEBI:15378"/>
        <dbReference type="ChEBI" id="CHEBI:29999"/>
        <dbReference type="ChEBI" id="CHEBI:30616"/>
        <dbReference type="ChEBI" id="CHEBI:83421"/>
        <dbReference type="ChEBI" id="CHEBI:456216"/>
        <dbReference type="EC" id="2.7.11.1"/>
    </reaction>
</comment>
<dbReference type="InterPro" id="IPR011009">
    <property type="entry name" value="Kinase-like_dom_sf"/>
</dbReference>
<keyword evidence="5" id="KW-0433">Leucine-rich repeat</keyword>
<feature type="transmembrane region" description="Helical" evidence="20">
    <location>
        <begin position="52"/>
        <end position="74"/>
    </location>
</feature>
<comment type="catalytic activity">
    <reaction evidence="17">
        <text>L-threonyl-[protein] + ATP = O-phospho-L-threonyl-[protein] + ADP + H(+)</text>
        <dbReference type="Rhea" id="RHEA:46608"/>
        <dbReference type="Rhea" id="RHEA-COMP:11060"/>
        <dbReference type="Rhea" id="RHEA-COMP:11605"/>
        <dbReference type="ChEBI" id="CHEBI:15378"/>
        <dbReference type="ChEBI" id="CHEBI:30013"/>
        <dbReference type="ChEBI" id="CHEBI:30616"/>
        <dbReference type="ChEBI" id="CHEBI:61977"/>
        <dbReference type="ChEBI" id="CHEBI:456216"/>
        <dbReference type="EC" id="2.7.11.1"/>
    </reaction>
</comment>
<proteinExistence type="inferred from homology"/>
<dbReference type="Pfam" id="PF08263">
    <property type="entry name" value="LRRNT_2"/>
    <property type="match status" value="1"/>
</dbReference>
<dbReference type="SMART" id="SM00369">
    <property type="entry name" value="LRR_TYP"/>
    <property type="match status" value="3"/>
</dbReference>
<dbReference type="SMART" id="SM00220">
    <property type="entry name" value="S_TKc"/>
    <property type="match status" value="1"/>
</dbReference>
<evidence type="ECO:0000256" key="15">
    <source>
        <dbReference type="ARBA" id="ARBA00023170"/>
    </source>
</evidence>
<evidence type="ECO:0000256" key="7">
    <source>
        <dbReference type="ARBA" id="ARBA00022692"/>
    </source>
</evidence>
<evidence type="ECO:0000256" key="20">
    <source>
        <dbReference type="SAM" id="Phobius"/>
    </source>
</evidence>
<comment type="similarity">
    <text evidence="2">Belongs to the protein kinase superfamily. Ser/Thr protein kinase family.</text>
</comment>
<evidence type="ECO:0000256" key="10">
    <source>
        <dbReference type="ARBA" id="ARBA00022741"/>
    </source>
</evidence>
<keyword evidence="9" id="KW-0677">Repeat</keyword>
<dbReference type="FunFam" id="3.80.10.10:FF:000021">
    <property type="entry name" value="Putative LRR receptor-like serine/threonine-protein kinase"/>
    <property type="match status" value="1"/>
</dbReference>
<keyword evidence="15" id="KW-0675">Receptor</keyword>
<dbReference type="SUPFAM" id="SSF52058">
    <property type="entry name" value="L domain-like"/>
    <property type="match status" value="1"/>
</dbReference>
<dbReference type="Gene3D" id="3.80.10.10">
    <property type="entry name" value="Ribonuclease Inhibitor"/>
    <property type="match status" value="1"/>
</dbReference>
<evidence type="ECO:0000256" key="16">
    <source>
        <dbReference type="ARBA" id="ARBA00023180"/>
    </source>
</evidence>
<evidence type="ECO:0000256" key="1">
    <source>
        <dbReference type="ARBA" id="ARBA00004479"/>
    </source>
</evidence>
<keyword evidence="4" id="KW-0723">Serine/threonine-protein kinase</keyword>
<dbReference type="PRINTS" id="PR00019">
    <property type="entry name" value="LEURICHRPT"/>
</dbReference>
<dbReference type="InterPro" id="IPR003591">
    <property type="entry name" value="Leu-rich_rpt_typical-subtyp"/>
</dbReference>
<dbReference type="AlphaFoldDB" id="A0A8X8XHQ7"/>
<evidence type="ECO:0000313" key="22">
    <source>
        <dbReference type="EMBL" id="KAG6413104.1"/>
    </source>
</evidence>
<dbReference type="InterPro" id="IPR008271">
    <property type="entry name" value="Ser/Thr_kinase_AS"/>
</dbReference>
<reference evidence="22" key="2">
    <citation type="submission" date="2020-08" db="EMBL/GenBank/DDBJ databases">
        <title>Plant Genome Project.</title>
        <authorList>
            <person name="Zhang R.-G."/>
        </authorList>
    </citation>
    <scope>NUCLEOTIDE SEQUENCE</scope>
    <source>
        <strain evidence="22">Huo1</strain>
        <tissue evidence="22">Leaf</tissue>
    </source>
</reference>
<evidence type="ECO:0000256" key="11">
    <source>
        <dbReference type="ARBA" id="ARBA00022777"/>
    </source>
</evidence>
<dbReference type="InterPro" id="IPR001611">
    <property type="entry name" value="Leu-rich_rpt"/>
</dbReference>
<dbReference type="PROSITE" id="PS00108">
    <property type="entry name" value="PROTEIN_KINASE_ST"/>
    <property type="match status" value="1"/>
</dbReference>
<evidence type="ECO:0000313" key="23">
    <source>
        <dbReference type="Proteomes" id="UP000298416"/>
    </source>
</evidence>